<evidence type="ECO:0000256" key="6">
    <source>
        <dbReference type="ARBA" id="ARBA00043149"/>
    </source>
</evidence>
<dbReference type="OrthoDB" id="9782710at2"/>
<dbReference type="InterPro" id="IPR018484">
    <property type="entry name" value="FGGY_N"/>
</dbReference>
<dbReference type="PIRSF" id="PIRSF000538">
    <property type="entry name" value="GlpK"/>
    <property type="match status" value="1"/>
</dbReference>
<evidence type="ECO:0000259" key="8">
    <source>
        <dbReference type="Pfam" id="PF00370"/>
    </source>
</evidence>
<keyword evidence="11" id="KW-1185">Reference proteome</keyword>
<feature type="domain" description="Carbohydrate kinase FGGY C-terminal" evidence="9">
    <location>
        <begin position="240"/>
        <end position="426"/>
    </location>
</feature>
<evidence type="ECO:0000256" key="4">
    <source>
        <dbReference type="ARBA" id="ARBA00022777"/>
    </source>
</evidence>
<dbReference type="Proteomes" id="UP001058003">
    <property type="component" value="Chromosome"/>
</dbReference>
<keyword evidence="4 7" id="KW-0418">Kinase</keyword>
<evidence type="ECO:0000256" key="7">
    <source>
        <dbReference type="RuleBase" id="RU003733"/>
    </source>
</evidence>
<reference evidence="10" key="1">
    <citation type="submission" date="2021-04" db="EMBL/GenBank/DDBJ databases">
        <title>Dactylosporangium aurantiacum NRRL B-8018 full assembly.</title>
        <authorList>
            <person name="Hartkoorn R.C."/>
            <person name="Beaudoing E."/>
            <person name="Hot D."/>
        </authorList>
    </citation>
    <scope>NUCLEOTIDE SEQUENCE</scope>
    <source>
        <strain evidence="10">NRRL B-8018</strain>
    </source>
</reference>
<dbReference type="Pfam" id="PF00370">
    <property type="entry name" value="FGGY_N"/>
    <property type="match status" value="1"/>
</dbReference>
<dbReference type="GO" id="GO:0005829">
    <property type="term" value="C:cytosol"/>
    <property type="evidence" value="ECO:0007669"/>
    <property type="project" value="TreeGrafter"/>
</dbReference>
<keyword evidence="3" id="KW-0547">Nucleotide-binding</keyword>
<accession>A0A9Q9MCZ4</accession>
<dbReference type="InterPro" id="IPR000577">
    <property type="entry name" value="Carb_kinase_FGGY"/>
</dbReference>
<dbReference type="PANTHER" id="PTHR10196:SF69">
    <property type="entry name" value="GLYCEROL KINASE"/>
    <property type="match status" value="1"/>
</dbReference>
<feature type="domain" description="Carbohydrate kinase FGGY N-terminal" evidence="8">
    <location>
        <begin position="3"/>
        <end position="230"/>
    </location>
</feature>
<dbReference type="GO" id="GO:0005524">
    <property type="term" value="F:ATP binding"/>
    <property type="evidence" value="ECO:0007669"/>
    <property type="project" value="UniProtKB-KW"/>
</dbReference>
<evidence type="ECO:0000259" key="9">
    <source>
        <dbReference type="Pfam" id="PF02782"/>
    </source>
</evidence>
<dbReference type="EMBL" id="CP073767">
    <property type="protein sequence ID" value="UWZ51504.1"/>
    <property type="molecule type" value="Genomic_DNA"/>
</dbReference>
<dbReference type="Gene3D" id="3.30.420.40">
    <property type="match status" value="2"/>
</dbReference>
<dbReference type="PROSITE" id="PS00445">
    <property type="entry name" value="FGGY_KINASES_2"/>
    <property type="match status" value="1"/>
</dbReference>
<evidence type="ECO:0000256" key="3">
    <source>
        <dbReference type="ARBA" id="ARBA00022741"/>
    </source>
</evidence>
<dbReference type="SUPFAM" id="SSF53067">
    <property type="entry name" value="Actin-like ATPase domain"/>
    <property type="match status" value="2"/>
</dbReference>
<dbReference type="KEGG" id="daur:Daura_32785"/>
<dbReference type="PANTHER" id="PTHR10196">
    <property type="entry name" value="SUGAR KINASE"/>
    <property type="match status" value="1"/>
</dbReference>
<dbReference type="InterPro" id="IPR018485">
    <property type="entry name" value="FGGY_C"/>
</dbReference>
<keyword evidence="5" id="KW-0067">ATP-binding</keyword>
<gene>
    <name evidence="10" type="ORF">Daura_32785</name>
</gene>
<dbReference type="GO" id="GO:0004370">
    <property type="term" value="F:glycerol kinase activity"/>
    <property type="evidence" value="ECO:0007669"/>
    <property type="project" value="TreeGrafter"/>
</dbReference>
<keyword evidence="2 7" id="KW-0808">Transferase</keyword>
<evidence type="ECO:0000256" key="2">
    <source>
        <dbReference type="ARBA" id="ARBA00022679"/>
    </source>
</evidence>
<evidence type="ECO:0000256" key="5">
    <source>
        <dbReference type="ARBA" id="ARBA00022840"/>
    </source>
</evidence>
<evidence type="ECO:0000256" key="1">
    <source>
        <dbReference type="ARBA" id="ARBA00009156"/>
    </source>
</evidence>
<organism evidence="10 11">
    <name type="scientific">Dactylosporangium aurantiacum</name>
    <dbReference type="NCBI Taxonomy" id="35754"/>
    <lineage>
        <taxon>Bacteria</taxon>
        <taxon>Bacillati</taxon>
        <taxon>Actinomycetota</taxon>
        <taxon>Actinomycetes</taxon>
        <taxon>Micromonosporales</taxon>
        <taxon>Micromonosporaceae</taxon>
        <taxon>Dactylosporangium</taxon>
    </lineage>
</organism>
<dbReference type="Pfam" id="PF02782">
    <property type="entry name" value="FGGY_C"/>
    <property type="match status" value="1"/>
</dbReference>
<dbReference type="InterPro" id="IPR043129">
    <property type="entry name" value="ATPase_NBD"/>
</dbReference>
<evidence type="ECO:0000313" key="10">
    <source>
        <dbReference type="EMBL" id="UWZ51504.1"/>
    </source>
</evidence>
<dbReference type="RefSeq" id="WP_033359284.1">
    <property type="nucleotide sequence ID" value="NZ_CP073767.1"/>
</dbReference>
<sequence>MHILAIDQGTSGTKAIVTGADGAVLAIAEEPLRPAYRPGGAVEQDPVALLDSVLTAGRRAVAEAGVPVAAVALANQGETVLAWDRATGAPLTPAIVWQDRRAESVCAARAGSAGRVAALTGLVLDPYFSAPKMRWIRERLTTAGVVTTTDTWLVHRLCGAFVTDASTASRSLLLDLDEGRWHDELLDLFGLGGEALPDVVASDAVVGTTTAFGGDVPVTGLIVDQQAALLAEACLAPGTAKCTYGTGAFLLAQLGGAAARSRSGLSTSIAWRLRDRVDHCVDGQVYTAASAVRWLTDLGLVTGADELDTVAAAGSDGVLCVPALAGLAAPWWDAGATASFSGMTLSTGRGHLVRAVLEGVAAQVAALAALVGDDLGTPLTTLRVDGGLTRSRVLMQAQADLAQLPVEVYPSPHATPLGAAACAALALDPALGPADVTGGWRPAATYEPRWSPERAAEHLGRWHAAAGATLSRAAT</sequence>
<dbReference type="InterPro" id="IPR018483">
    <property type="entry name" value="Carb_kinase_FGGY_CS"/>
</dbReference>
<dbReference type="GO" id="GO:0019563">
    <property type="term" value="P:glycerol catabolic process"/>
    <property type="evidence" value="ECO:0007669"/>
    <property type="project" value="TreeGrafter"/>
</dbReference>
<dbReference type="AlphaFoldDB" id="A0A9Q9MCZ4"/>
<proteinExistence type="inferred from homology"/>
<protein>
    <recommendedName>
        <fullName evidence="6">ATP:glycerol 3-phosphotransferase</fullName>
    </recommendedName>
</protein>
<comment type="similarity">
    <text evidence="1 7">Belongs to the FGGY kinase family.</text>
</comment>
<name>A0A9Q9MCZ4_9ACTN</name>
<evidence type="ECO:0000313" key="11">
    <source>
        <dbReference type="Proteomes" id="UP001058003"/>
    </source>
</evidence>